<organism evidence="1 2">
    <name type="scientific">Heterorhabditis bacteriophora</name>
    <name type="common">Entomopathogenic nematode worm</name>
    <dbReference type="NCBI Taxonomy" id="37862"/>
    <lineage>
        <taxon>Eukaryota</taxon>
        <taxon>Metazoa</taxon>
        <taxon>Ecdysozoa</taxon>
        <taxon>Nematoda</taxon>
        <taxon>Chromadorea</taxon>
        <taxon>Rhabditida</taxon>
        <taxon>Rhabditina</taxon>
        <taxon>Rhabditomorpha</taxon>
        <taxon>Strongyloidea</taxon>
        <taxon>Heterorhabditidae</taxon>
        <taxon>Heterorhabditis</taxon>
    </lineage>
</organism>
<accession>A0A1I7W7S6</accession>
<dbReference type="AlphaFoldDB" id="A0A1I7W7S6"/>
<protein>
    <submittedName>
        <fullName evidence="2">Uncharacterized protein</fullName>
    </submittedName>
</protein>
<name>A0A1I7W7S6_HETBA</name>
<evidence type="ECO:0000313" key="1">
    <source>
        <dbReference type="Proteomes" id="UP000095283"/>
    </source>
</evidence>
<evidence type="ECO:0000313" key="2">
    <source>
        <dbReference type="WBParaSite" id="Hba_00692"/>
    </source>
</evidence>
<proteinExistence type="predicted"/>
<dbReference type="Proteomes" id="UP000095283">
    <property type="component" value="Unplaced"/>
</dbReference>
<dbReference type="WBParaSite" id="Hba_00692">
    <property type="protein sequence ID" value="Hba_00692"/>
    <property type="gene ID" value="Hba_00692"/>
</dbReference>
<keyword evidence="1" id="KW-1185">Reference proteome</keyword>
<reference evidence="2" key="1">
    <citation type="submission" date="2016-11" db="UniProtKB">
        <authorList>
            <consortium name="WormBaseParasite"/>
        </authorList>
    </citation>
    <scope>IDENTIFICATION</scope>
</reference>
<sequence>MFAITRTLCKYTISSNSCIIIKILMYMWQ</sequence>